<sequence>MSFASNMFNNAFFLTFVKKGFVVLNGIISLMLVARYFGPAMRGEYMFIVNVVIVGTTILNLGISLIYPHFRKQDKRAKNLFVSYSFLQFFLYLIISMLIMIITKNVVLSITAMLISVNVLNLQVTQINLVENLKQQSMIIIMSSLINTGLITLAFFLTSENLYLILIIFGLKSYVSMVFSLVSLWDKDFKFTIVPVKYKKMTALAFLPLLTSFLIAINYQADIIILKMMSVDFYHIGLYSTGVALAEYSWMIPDIFKEVMFHHNARKDDIKRMTFSIRLGFTAVVLVAIMVIVFGKPILGFLFGADFVAAYPIVVLMFLAVPFMVYTKIIGTLFSANGGWRFYFITLLISVLLNIGLNVALIPSFHIYGSAFASVVSYAFCGMTMLFWFKRKYKVPFRDVLFVKWEDIRKVAPFLFRKKESSVASLIIIGDGGHSKMVQNIVRESGTYRLTEVWDDKYRESVAREGIFYTSLDEKLQGLTQMDADVAFFVAIGDNDIRKKIARTLALAGKKFAVIVHPTAFIEATVEIGEGSLVMAGSIVQANTVLGKHVIVNSGATVEHDISVGNFVHFAPGSVVTGGCTVEDNVLIGAGSVVVPNISIGANAVVGAGSTLTHNIETNTLEYSRKKTE</sequence>
<dbReference type="Gene3D" id="2.160.10.10">
    <property type="entry name" value="Hexapeptide repeat proteins"/>
    <property type="match status" value="1"/>
</dbReference>
<dbReference type="PANTHER" id="PTHR43424">
    <property type="entry name" value="LOCUS PUTATIVE PROTEIN 1-RELATED"/>
    <property type="match status" value="1"/>
</dbReference>
<feature type="transmembrane region" description="Helical" evidence="12">
    <location>
        <begin position="277"/>
        <end position="303"/>
    </location>
</feature>
<evidence type="ECO:0000256" key="4">
    <source>
        <dbReference type="ARBA" id="ARBA00022692"/>
    </source>
</evidence>
<gene>
    <name evidence="14" type="ORF">HPK16_09995</name>
</gene>
<feature type="transmembrane region" description="Helical" evidence="12">
    <location>
        <begin position="137"/>
        <end position="156"/>
    </location>
</feature>
<dbReference type="GO" id="GO:0008360">
    <property type="term" value="P:regulation of cell shape"/>
    <property type="evidence" value="ECO:0007669"/>
    <property type="project" value="UniProtKB-KW"/>
</dbReference>
<keyword evidence="15" id="KW-1185">Reference proteome</keyword>
<comment type="subcellular location">
    <subcellularLocation>
        <location evidence="1">Cell membrane</location>
        <topology evidence="1">Multi-pass membrane protein</topology>
    </subcellularLocation>
</comment>
<evidence type="ECO:0000256" key="6">
    <source>
        <dbReference type="ARBA" id="ARBA00022960"/>
    </source>
</evidence>
<keyword evidence="2" id="KW-1003">Cell membrane</keyword>
<feature type="transmembrane region" description="Helical" evidence="12">
    <location>
        <begin position="12"/>
        <end position="33"/>
    </location>
</feature>
<evidence type="ECO:0000259" key="13">
    <source>
        <dbReference type="Pfam" id="PF17836"/>
    </source>
</evidence>
<keyword evidence="6" id="KW-0133">Cell shape</keyword>
<dbReference type="InterPro" id="IPR041561">
    <property type="entry name" value="PglD_N"/>
</dbReference>
<feature type="domain" description="PglD N-terminal" evidence="13">
    <location>
        <begin position="426"/>
        <end position="505"/>
    </location>
</feature>
<feature type="transmembrane region" description="Helical" evidence="12">
    <location>
        <begin position="309"/>
        <end position="330"/>
    </location>
</feature>
<evidence type="ECO:0000256" key="7">
    <source>
        <dbReference type="ARBA" id="ARBA00022984"/>
    </source>
</evidence>
<comment type="caution">
    <text evidence="14">The sequence shown here is derived from an EMBL/GenBank/DDBJ whole genome shotgun (WGS) entry which is preliminary data.</text>
</comment>
<dbReference type="EMBL" id="JABJVM010000009">
    <property type="protein sequence ID" value="MBA3926670.1"/>
    <property type="molecule type" value="Genomic_DNA"/>
</dbReference>
<evidence type="ECO:0000256" key="11">
    <source>
        <dbReference type="PIRSR" id="PIRSR620019-2"/>
    </source>
</evidence>
<keyword evidence="5" id="KW-0677">Repeat</keyword>
<dbReference type="Pfam" id="PF03023">
    <property type="entry name" value="MurJ"/>
    <property type="match status" value="1"/>
</dbReference>
<keyword evidence="9 12" id="KW-0472">Membrane</keyword>
<feature type="transmembrane region" description="Helical" evidence="12">
    <location>
        <begin position="203"/>
        <end position="221"/>
    </location>
</feature>
<dbReference type="Gene3D" id="3.40.50.20">
    <property type="match status" value="1"/>
</dbReference>
<dbReference type="Pfam" id="PF00132">
    <property type="entry name" value="Hexapep"/>
    <property type="match status" value="1"/>
</dbReference>
<feature type="transmembrane region" description="Helical" evidence="12">
    <location>
        <begin position="342"/>
        <end position="361"/>
    </location>
</feature>
<keyword evidence="3 14" id="KW-0808">Transferase</keyword>
<accession>A0A7W1YGD7</accession>
<dbReference type="GO" id="GO:0005886">
    <property type="term" value="C:plasma membrane"/>
    <property type="evidence" value="ECO:0007669"/>
    <property type="project" value="UniProtKB-SubCell"/>
</dbReference>
<dbReference type="InterPro" id="IPR011004">
    <property type="entry name" value="Trimer_LpxA-like_sf"/>
</dbReference>
<feature type="active site" description="Proton acceptor" evidence="10">
    <location>
        <position position="560"/>
    </location>
</feature>
<dbReference type="PANTHER" id="PTHR43424:SF1">
    <property type="entry name" value="LOCUS PUTATIVE PROTEIN 1-RELATED"/>
    <property type="match status" value="1"/>
</dbReference>
<dbReference type="SUPFAM" id="SSF51161">
    <property type="entry name" value="Trimeric LpxA-like enzymes"/>
    <property type="match status" value="1"/>
</dbReference>
<feature type="transmembrane region" description="Helical" evidence="12">
    <location>
        <begin position="233"/>
        <end position="256"/>
    </location>
</feature>
<dbReference type="Proteomes" id="UP000548787">
    <property type="component" value="Unassembled WGS sequence"/>
</dbReference>
<dbReference type="InterPro" id="IPR001451">
    <property type="entry name" value="Hexapep"/>
</dbReference>
<evidence type="ECO:0000256" key="9">
    <source>
        <dbReference type="ARBA" id="ARBA00023136"/>
    </source>
</evidence>
<keyword evidence="4 12" id="KW-0812">Transmembrane</keyword>
<organism evidence="14 15">
    <name type="scientific">Listeria rustica</name>
    <dbReference type="NCBI Taxonomy" id="2713503"/>
    <lineage>
        <taxon>Bacteria</taxon>
        <taxon>Bacillati</taxon>
        <taxon>Bacillota</taxon>
        <taxon>Bacilli</taxon>
        <taxon>Bacillales</taxon>
        <taxon>Listeriaceae</taxon>
        <taxon>Listeria</taxon>
    </lineage>
</organism>
<evidence type="ECO:0000256" key="3">
    <source>
        <dbReference type="ARBA" id="ARBA00022679"/>
    </source>
</evidence>
<dbReference type="CDD" id="cd03360">
    <property type="entry name" value="LbH_AT_putative"/>
    <property type="match status" value="1"/>
</dbReference>
<reference evidence="14 15" key="1">
    <citation type="submission" date="2020-08" db="EMBL/GenBank/DDBJ databases">
        <title>Listeria ohnekaius sp. nov. and Listeria portnoyii sp. nov. isolated from non-agricultural and natural environments.</title>
        <authorList>
            <person name="Weller D."/>
            <person name="Belias A.M."/>
            <person name="Liao J."/>
            <person name="Guo S."/>
            <person name="Orsi R.H."/>
            <person name="Wiedmann M."/>
        </authorList>
    </citation>
    <scope>NUCLEOTIDE SEQUENCE [LARGE SCALE GENOMIC DNA]</scope>
    <source>
        <strain evidence="14 15">FSL W9-0585</strain>
    </source>
</reference>
<dbReference type="InterPro" id="IPR052556">
    <property type="entry name" value="PolySynth_Transporter"/>
</dbReference>
<evidence type="ECO:0000256" key="5">
    <source>
        <dbReference type="ARBA" id="ARBA00022737"/>
    </source>
</evidence>
<dbReference type="NCBIfam" id="TIGR03570">
    <property type="entry name" value="NeuD_NnaD"/>
    <property type="match status" value="1"/>
</dbReference>
<dbReference type="GO" id="GO:0009252">
    <property type="term" value="P:peptidoglycan biosynthetic process"/>
    <property type="evidence" value="ECO:0007669"/>
    <property type="project" value="UniProtKB-KW"/>
</dbReference>
<keyword evidence="7" id="KW-0573">Peptidoglycan synthesis</keyword>
<dbReference type="InterPro" id="IPR018357">
    <property type="entry name" value="Hexapep_transf_CS"/>
</dbReference>
<dbReference type="InterPro" id="IPR004268">
    <property type="entry name" value="MurJ"/>
</dbReference>
<evidence type="ECO:0000256" key="10">
    <source>
        <dbReference type="PIRSR" id="PIRSR620019-1"/>
    </source>
</evidence>
<evidence type="ECO:0000313" key="14">
    <source>
        <dbReference type="EMBL" id="MBA3926670.1"/>
    </source>
</evidence>
<feature type="transmembrane region" description="Helical" evidence="12">
    <location>
        <begin position="367"/>
        <end position="389"/>
    </location>
</feature>
<feature type="transmembrane region" description="Helical" evidence="12">
    <location>
        <begin position="79"/>
        <end position="100"/>
    </location>
</feature>
<dbReference type="Pfam" id="PF17836">
    <property type="entry name" value="PglD_N"/>
    <property type="match status" value="1"/>
</dbReference>
<evidence type="ECO:0000256" key="2">
    <source>
        <dbReference type="ARBA" id="ARBA00022475"/>
    </source>
</evidence>
<dbReference type="InterPro" id="IPR020019">
    <property type="entry name" value="AcTrfase_PglD-like"/>
</dbReference>
<feature type="binding site" evidence="11">
    <location>
        <position position="569"/>
    </location>
    <ligand>
        <name>acetyl-CoA</name>
        <dbReference type="ChEBI" id="CHEBI:57288"/>
    </ligand>
</feature>
<name>A0A7W1YGD7_9LIST</name>
<evidence type="ECO:0000256" key="8">
    <source>
        <dbReference type="ARBA" id="ARBA00022989"/>
    </source>
</evidence>
<evidence type="ECO:0000256" key="12">
    <source>
        <dbReference type="SAM" id="Phobius"/>
    </source>
</evidence>
<dbReference type="RefSeq" id="WP_181676828.1">
    <property type="nucleotide sequence ID" value="NZ_JABJVM010000009.1"/>
</dbReference>
<feature type="transmembrane region" description="Helical" evidence="12">
    <location>
        <begin position="45"/>
        <end position="67"/>
    </location>
</feature>
<dbReference type="AlphaFoldDB" id="A0A7W1YGD7"/>
<feature type="site" description="Increases basicity of active site His" evidence="10">
    <location>
        <position position="561"/>
    </location>
</feature>
<keyword evidence="8 12" id="KW-1133">Transmembrane helix</keyword>
<dbReference type="PROSITE" id="PS00101">
    <property type="entry name" value="HEXAPEP_TRANSFERASES"/>
    <property type="match status" value="1"/>
</dbReference>
<protein>
    <submittedName>
        <fullName evidence="14">NeuD/PglB/VioB family sugar acetyltransferase</fullName>
    </submittedName>
</protein>
<feature type="transmembrane region" description="Helical" evidence="12">
    <location>
        <begin position="162"/>
        <end position="182"/>
    </location>
</feature>
<feature type="transmembrane region" description="Helical" evidence="12">
    <location>
        <begin position="106"/>
        <end position="125"/>
    </location>
</feature>
<evidence type="ECO:0000313" key="15">
    <source>
        <dbReference type="Proteomes" id="UP000548787"/>
    </source>
</evidence>
<proteinExistence type="predicted"/>
<dbReference type="GO" id="GO:0016740">
    <property type="term" value="F:transferase activity"/>
    <property type="evidence" value="ECO:0007669"/>
    <property type="project" value="UniProtKB-KW"/>
</dbReference>
<evidence type="ECO:0000256" key="1">
    <source>
        <dbReference type="ARBA" id="ARBA00004651"/>
    </source>
</evidence>
<feature type="binding site" evidence="11">
    <location>
        <position position="493"/>
    </location>
    <ligand>
        <name>substrate</name>
    </ligand>
</feature>